<dbReference type="InterPro" id="IPR000477">
    <property type="entry name" value="RT_dom"/>
</dbReference>
<dbReference type="AlphaFoldDB" id="A0A8C4Q0P0"/>
<proteinExistence type="predicted"/>
<organism evidence="3 4">
    <name type="scientific">Eptatretus burgeri</name>
    <name type="common">Inshore hagfish</name>
    <dbReference type="NCBI Taxonomy" id="7764"/>
    <lineage>
        <taxon>Eukaryota</taxon>
        <taxon>Metazoa</taxon>
        <taxon>Chordata</taxon>
        <taxon>Craniata</taxon>
        <taxon>Vertebrata</taxon>
        <taxon>Cyclostomata</taxon>
        <taxon>Myxini</taxon>
        <taxon>Myxiniformes</taxon>
        <taxon>Myxinidae</taxon>
        <taxon>Eptatretinae</taxon>
        <taxon>Eptatretus</taxon>
    </lineage>
</organism>
<reference evidence="3" key="2">
    <citation type="submission" date="2025-09" db="UniProtKB">
        <authorList>
            <consortium name="Ensembl"/>
        </authorList>
    </citation>
    <scope>IDENTIFICATION</scope>
</reference>
<dbReference type="PANTHER" id="PTHR47027">
    <property type="entry name" value="REVERSE TRANSCRIPTASE DOMAIN-CONTAINING PROTEIN"/>
    <property type="match status" value="1"/>
</dbReference>
<keyword evidence="4" id="KW-1185">Reference proteome</keyword>
<reference evidence="3" key="1">
    <citation type="submission" date="2025-08" db="UniProtKB">
        <authorList>
            <consortium name="Ensembl"/>
        </authorList>
    </citation>
    <scope>IDENTIFICATION</scope>
</reference>
<keyword evidence="1" id="KW-0472">Membrane</keyword>
<accession>A0A8C4Q0P0</accession>
<keyword evidence="1" id="KW-0812">Transmembrane</keyword>
<dbReference type="PANTHER" id="PTHR47027:SF24">
    <property type="entry name" value="RIBONUCLEASE H"/>
    <property type="match status" value="1"/>
</dbReference>
<dbReference type="OMA" id="CDEIFTI"/>
<feature type="transmembrane region" description="Helical" evidence="1">
    <location>
        <begin position="232"/>
        <end position="252"/>
    </location>
</feature>
<dbReference type="GeneTree" id="ENSGT01090000260328"/>
<feature type="domain" description="Reverse transcriptase" evidence="2">
    <location>
        <begin position="21"/>
        <end position="142"/>
    </location>
</feature>
<dbReference type="Proteomes" id="UP000694388">
    <property type="component" value="Unplaced"/>
</dbReference>
<sequence>MMTKLYSGTESAVRCDDTMTNLFSVVTGVHKGRVLAPTHFSTCMDWVLGRMLMRSICGASFGNVKISDLQFVDDAVIFADTLDILLGALKVLNEEPELLGFWVSRVKTKIQAFNDIMDVAILSVPVCGEDVEVTERFTYLGSDIHDSAVCEPEVNRYLSQAEGLMDSLDNGVWRCRYLCRRTKVRIFRSLVLLILLYGCETWTLTRDLRWRLNSFVTRSLWRIPGDRWSDCVQIWVCLFVCFSGCLSVWLSAQNFHVFLRNRLADCDEIFTIGGTNHVECFRVNYDVIGHVVWQPCWKNGKPLNLYF</sequence>
<feature type="transmembrane region" description="Helical" evidence="1">
    <location>
        <begin position="186"/>
        <end position="205"/>
    </location>
</feature>
<dbReference type="Ensembl" id="ENSEBUT00000008700.1">
    <property type="protein sequence ID" value="ENSEBUP00000008205.1"/>
    <property type="gene ID" value="ENSEBUG00000005334.1"/>
</dbReference>
<evidence type="ECO:0000259" key="2">
    <source>
        <dbReference type="Pfam" id="PF00078"/>
    </source>
</evidence>
<dbReference type="Pfam" id="PF00078">
    <property type="entry name" value="RVT_1"/>
    <property type="match status" value="1"/>
</dbReference>
<evidence type="ECO:0000313" key="4">
    <source>
        <dbReference type="Proteomes" id="UP000694388"/>
    </source>
</evidence>
<evidence type="ECO:0000313" key="3">
    <source>
        <dbReference type="Ensembl" id="ENSEBUP00000008205.1"/>
    </source>
</evidence>
<name>A0A8C4Q0P0_EPTBU</name>
<evidence type="ECO:0000256" key="1">
    <source>
        <dbReference type="SAM" id="Phobius"/>
    </source>
</evidence>
<protein>
    <recommendedName>
        <fullName evidence="2">Reverse transcriptase domain-containing protein</fullName>
    </recommendedName>
</protein>
<keyword evidence="1" id="KW-1133">Transmembrane helix</keyword>